<feature type="signal peptide" evidence="5">
    <location>
        <begin position="1"/>
        <end position="26"/>
    </location>
</feature>
<evidence type="ECO:0000256" key="4">
    <source>
        <dbReference type="RuleBase" id="RU361153"/>
    </source>
</evidence>
<comment type="similarity">
    <text evidence="4">Belongs to the glycosyl hydrolase 5 (cellulase A) family.</text>
</comment>
<dbReference type="PROSITE" id="PS00659">
    <property type="entry name" value="GLYCOSYL_HYDROL_F5"/>
    <property type="match status" value="1"/>
</dbReference>
<dbReference type="RefSeq" id="WP_233375132.1">
    <property type="nucleotide sequence ID" value="NZ_JAJTWU010000012.1"/>
</dbReference>
<dbReference type="Gene3D" id="3.20.20.80">
    <property type="entry name" value="Glycosidases"/>
    <property type="match status" value="1"/>
</dbReference>
<evidence type="ECO:0000259" key="6">
    <source>
        <dbReference type="Pfam" id="PF00150"/>
    </source>
</evidence>
<evidence type="ECO:0000256" key="3">
    <source>
        <dbReference type="ARBA" id="ARBA00023295"/>
    </source>
</evidence>
<protein>
    <submittedName>
        <fullName evidence="7">Glycoside hydrolase family 5 protein</fullName>
    </submittedName>
</protein>
<name>A0ABS8Y3U1_9BURK</name>
<feature type="domain" description="Glycoside hydrolase family 5" evidence="6">
    <location>
        <begin position="42"/>
        <end position="309"/>
    </location>
</feature>
<sequence length="503" mass="55099">MFLRSQVIRILGAACLTLGLASAALAQPVALPAQALKRGVNVLGYDPIWSDPAKARFQMRHLQAIRDGGFDHVRLNLHAFEHMDAEGRLSPAWFKTLDGVLASALNAGLQVIIDQHNFMDCAKAVDACRTRLKTFWSQVAPRYKDAPDGVLFEILNEPNGEADAVWNDMIAENLQIIRETNPKRRVIVGPKSWNSMDHLDSLRLPEADRNLIVTFHYYSPFPFTHQGAHWVEQFKNTSGVTWGTPAEQEQIKADFDKVKAWAQKSRRPMLLGEFGALETGVLAQRVAWTSAVARAAEARGFSWSYWQFDSDFIVWDMKADSWVKPILNALIPPMGGAAMVASRAGDPALDYLINSAKVSAWSVYGDGQSTQQVACEATGKTCLRVALQGKRANPWDNGAMAPITGDIRKGDRLQVLVWARLDTDDAKAQVTVPVSLQLNAPPYTALLSGSAVLTSKLEPIVLNGIAQMDQPAGTASLSVQIGQVGQSILLSAPFVLRNYTAGK</sequence>
<dbReference type="Pfam" id="PF00150">
    <property type="entry name" value="Cellulase"/>
    <property type="match status" value="1"/>
</dbReference>
<dbReference type="GO" id="GO:0016787">
    <property type="term" value="F:hydrolase activity"/>
    <property type="evidence" value="ECO:0007669"/>
    <property type="project" value="UniProtKB-KW"/>
</dbReference>
<evidence type="ECO:0000256" key="2">
    <source>
        <dbReference type="ARBA" id="ARBA00022801"/>
    </source>
</evidence>
<feature type="chain" id="PRO_5046978054" evidence="5">
    <location>
        <begin position="27"/>
        <end position="503"/>
    </location>
</feature>
<dbReference type="InterPro" id="IPR001547">
    <property type="entry name" value="Glyco_hydro_5"/>
</dbReference>
<accession>A0ABS8Y3U1</accession>
<dbReference type="InterPro" id="IPR017853">
    <property type="entry name" value="GH"/>
</dbReference>
<dbReference type="InterPro" id="IPR050386">
    <property type="entry name" value="Glycosyl_hydrolase_5"/>
</dbReference>
<evidence type="ECO:0000313" key="8">
    <source>
        <dbReference type="Proteomes" id="UP001200741"/>
    </source>
</evidence>
<evidence type="ECO:0000313" key="7">
    <source>
        <dbReference type="EMBL" id="MCE4557751.1"/>
    </source>
</evidence>
<keyword evidence="1 5" id="KW-0732">Signal</keyword>
<organism evidence="7 8">
    <name type="scientific">Pelomonas cellulosilytica</name>
    <dbReference type="NCBI Taxonomy" id="2906762"/>
    <lineage>
        <taxon>Bacteria</taxon>
        <taxon>Pseudomonadati</taxon>
        <taxon>Pseudomonadota</taxon>
        <taxon>Betaproteobacteria</taxon>
        <taxon>Burkholderiales</taxon>
        <taxon>Sphaerotilaceae</taxon>
        <taxon>Roseateles</taxon>
    </lineage>
</organism>
<proteinExistence type="inferred from homology"/>
<dbReference type="PANTHER" id="PTHR31297">
    <property type="entry name" value="GLUCAN ENDO-1,6-BETA-GLUCOSIDASE B"/>
    <property type="match status" value="1"/>
</dbReference>
<reference evidence="7 8" key="1">
    <citation type="submission" date="2021-12" db="EMBL/GenBank/DDBJ databases">
        <title>Genome seq of P8.</title>
        <authorList>
            <person name="Seo T."/>
        </authorList>
    </citation>
    <scope>NUCLEOTIDE SEQUENCE [LARGE SCALE GENOMIC DNA]</scope>
    <source>
        <strain evidence="7 8">P8</strain>
    </source>
</reference>
<dbReference type="Proteomes" id="UP001200741">
    <property type="component" value="Unassembled WGS sequence"/>
</dbReference>
<keyword evidence="8" id="KW-1185">Reference proteome</keyword>
<gene>
    <name evidence="7" type="ORF">LXT13_25500</name>
</gene>
<dbReference type="InterPro" id="IPR018087">
    <property type="entry name" value="Glyco_hydro_5_CS"/>
</dbReference>
<evidence type="ECO:0000256" key="5">
    <source>
        <dbReference type="SAM" id="SignalP"/>
    </source>
</evidence>
<keyword evidence="2 4" id="KW-0378">Hydrolase</keyword>
<dbReference type="Gene3D" id="2.60.120.260">
    <property type="entry name" value="Galactose-binding domain-like"/>
    <property type="match status" value="1"/>
</dbReference>
<evidence type="ECO:0000256" key="1">
    <source>
        <dbReference type="ARBA" id="ARBA00022729"/>
    </source>
</evidence>
<dbReference type="PANTHER" id="PTHR31297:SF17">
    <property type="entry name" value="ENDOGLUCANASE"/>
    <property type="match status" value="1"/>
</dbReference>
<dbReference type="SUPFAM" id="SSF51445">
    <property type="entry name" value="(Trans)glycosidases"/>
    <property type="match status" value="1"/>
</dbReference>
<keyword evidence="3 4" id="KW-0326">Glycosidase</keyword>
<comment type="caution">
    <text evidence="7">The sequence shown here is derived from an EMBL/GenBank/DDBJ whole genome shotgun (WGS) entry which is preliminary data.</text>
</comment>
<dbReference type="EMBL" id="JAJTWU010000012">
    <property type="protein sequence ID" value="MCE4557751.1"/>
    <property type="molecule type" value="Genomic_DNA"/>
</dbReference>